<dbReference type="OrthoDB" id="5241801at2"/>
<dbReference type="STRING" id="758803.SAMN05421803_101805"/>
<evidence type="ECO:0000256" key="3">
    <source>
        <dbReference type="ARBA" id="ARBA00023002"/>
    </source>
</evidence>
<evidence type="ECO:0000256" key="1">
    <source>
        <dbReference type="ARBA" id="ARBA00022630"/>
    </source>
</evidence>
<dbReference type="GO" id="GO:0046306">
    <property type="term" value="P:alkanesulfonate catabolic process"/>
    <property type="evidence" value="ECO:0007669"/>
    <property type="project" value="TreeGrafter"/>
</dbReference>
<dbReference type="PANTHER" id="PTHR42847">
    <property type="entry name" value="ALKANESULFONATE MONOOXYGENASE"/>
    <property type="match status" value="1"/>
</dbReference>
<dbReference type="EMBL" id="FQZK01000001">
    <property type="protein sequence ID" value="SHI64019.1"/>
    <property type="molecule type" value="Genomic_DNA"/>
</dbReference>
<dbReference type="InterPro" id="IPR036661">
    <property type="entry name" value="Luciferase-like_sf"/>
</dbReference>
<dbReference type="SUPFAM" id="SSF51679">
    <property type="entry name" value="Bacterial luciferase-like"/>
    <property type="match status" value="1"/>
</dbReference>
<dbReference type="InterPro" id="IPR050172">
    <property type="entry name" value="SsuD_RutA_monooxygenase"/>
</dbReference>
<dbReference type="AlphaFoldDB" id="A0A1M6CST0"/>
<protein>
    <submittedName>
        <fullName evidence="6">Flavin-dependent oxidoreductase, luciferase family (Includes alkanesulfonate monooxygenase SsuD and methylene tetrahydromethanopterin reductase)</fullName>
    </submittedName>
</protein>
<reference evidence="6 7" key="1">
    <citation type="submission" date="2016-11" db="EMBL/GenBank/DDBJ databases">
        <authorList>
            <person name="Jaros S."/>
            <person name="Januszkiewicz K."/>
            <person name="Wedrychowicz H."/>
        </authorList>
    </citation>
    <scope>NUCLEOTIDE SEQUENCE [LARGE SCALE GENOMIC DNA]</scope>
    <source>
        <strain evidence="6 7">CGMCC 4.5723</strain>
    </source>
</reference>
<keyword evidence="2" id="KW-0288">FMN</keyword>
<dbReference type="PANTHER" id="PTHR42847:SF4">
    <property type="entry name" value="ALKANESULFONATE MONOOXYGENASE-RELATED"/>
    <property type="match status" value="1"/>
</dbReference>
<keyword evidence="1" id="KW-0285">Flavoprotein</keyword>
<accession>A0A1M6CST0</accession>
<dbReference type="GO" id="GO:0008726">
    <property type="term" value="F:alkanesulfonate monooxygenase activity"/>
    <property type="evidence" value="ECO:0007669"/>
    <property type="project" value="TreeGrafter"/>
</dbReference>
<feature type="domain" description="Luciferase-like" evidence="5">
    <location>
        <begin position="7"/>
        <end position="204"/>
    </location>
</feature>
<name>A0A1M6CST0_9ACTN</name>
<dbReference type="InterPro" id="IPR011251">
    <property type="entry name" value="Luciferase-like_dom"/>
</dbReference>
<keyword evidence="4 6" id="KW-0503">Monooxygenase</keyword>
<sequence>MTGLRFGLMTYDAAPWEELTRRWRGHEDAGFDALWAGDHLWSAVGDDGAATRPRLDAWMMAAGMAASTRRVDVGTLVSPMGRHNPAVLAKQALTLDHMSGGRAVAGIGSGGNAADLAVAGGEAVPARERAPRLAEYARVVRAVLDGSREGVDGVYHRTHGPTAPGPVRPGGVRLLVAAHGPAALRAAAPHADVWNSYGTPFSQLGGDGPPTAEQSLRRTAELSRVLDRECERIGRDPASVARSFMLAFTRDEPWTSVEAFRDTVGRYADIGITEFMFPFPLRGPHDPDVFAEVVADVLPRLRAGERP</sequence>
<evidence type="ECO:0000259" key="5">
    <source>
        <dbReference type="Pfam" id="PF00296"/>
    </source>
</evidence>
<evidence type="ECO:0000256" key="2">
    <source>
        <dbReference type="ARBA" id="ARBA00022643"/>
    </source>
</evidence>
<dbReference type="Gene3D" id="3.20.20.30">
    <property type="entry name" value="Luciferase-like domain"/>
    <property type="match status" value="1"/>
</dbReference>
<dbReference type="RefSeq" id="WP_073374972.1">
    <property type="nucleotide sequence ID" value="NZ_FQZK01000001.1"/>
</dbReference>
<dbReference type="Proteomes" id="UP000184452">
    <property type="component" value="Unassembled WGS sequence"/>
</dbReference>
<organism evidence="6 7">
    <name type="scientific">Nocardiopsis flavescens</name>
    <dbReference type="NCBI Taxonomy" id="758803"/>
    <lineage>
        <taxon>Bacteria</taxon>
        <taxon>Bacillati</taxon>
        <taxon>Actinomycetota</taxon>
        <taxon>Actinomycetes</taxon>
        <taxon>Streptosporangiales</taxon>
        <taxon>Nocardiopsidaceae</taxon>
        <taxon>Nocardiopsis</taxon>
    </lineage>
</organism>
<dbReference type="Pfam" id="PF00296">
    <property type="entry name" value="Bac_luciferase"/>
    <property type="match status" value="1"/>
</dbReference>
<proteinExistence type="predicted"/>
<keyword evidence="3" id="KW-0560">Oxidoreductase</keyword>
<evidence type="ECO:0000313" key="7">
    <source>
        <dbReference type="Proteomes" id="UP000184452"/>
    </source>
</evidence>
<gene>
    <name evidence="6" type="ORF">SAMN05421803_101805</name>
</gene>
<evidence type="ECO:0000256" key="4">
    <source>
        <dbReference type="ARBA" id="ARBA00023033"/>
    </source>
</evidence>
<evidence type="ECO:0000313" key="6">
    <source>
        <dbReference type="EMBL" id="SHI64019.1"/>
    </source>
</evidence>
<keyword evidence="7" id="KW-1185">Reference proteome</keyword>